<reference evidence="1 2" key="1">
    <citation type="journal article" date="2004" name="Proc. Natl. Acad. Sci. U.S.A.">
        <title>Insights into the evolution of Yersinia pestis through whole-genome comparison with Yersinia pseudotuberculosis.</title>
        <authorList>
            <person name="Chain P.S.G."/>
            <person name="Carniel E."/>
            <person name="Larimer F.W."/>
            <person name="Lamerdin J."/>
            <person name="Stoutland P.O."/>
            <person name="Regala W.M."/>
            <person name="Georgescu A.M."/>
            <person name="Vergez L.M."/>
            <person name="Land M.L."/>
            <person name="Motin V.L."/>
            <person name="Brubaker R.R."/>
            <person name="Fowler J."/>
            <person name="Hinnebusch J."/>
            <person name="Marceau M."/>
            <person name="Medigue C."/>
            <person name="Simonet M."/>
            <person name="Chenal-Francisque V."/>
            <person name="Souza B."/>
            <person name="Dacheux D."/>
            <person name="Elliott J.M."/>
            <person name="Derbise A."/>
            <person name="Hauser L.J."/>
            <person name="Garcia E."/>
        </authorList>
    </citation>
    <scope>NUCLEOTIDE SEQUENCE [LARGE SCALE GENOMIC DNA]</scope>
    <source>
        <strain evidence="2">IP32953</strain>
    </source>
</reference>
<evidence type="ECO:0000313" key="1">
    <source>
        <dbReference type="EMBL" id="CAH23100.1"/>
    </source>
</evidence>
<dbReference type="KEGG" id="ypo:BZ17_2719"/>
<evidence type="ECO:0000313" key="2">
    <source>
        <dbReference type="Proteomes" id="UP000001011"/>
    </source>
</evidence>
<dbReference type="AlphaFoldDB" id="Q664B0"/>
<proteinExistence type="predicted"/>
<dbReference type="GO" id="GO:0003677">
    <property type="term" value="F:DNA binding"/>
    <property type="evidence" value="ECO:0007669"/>
    <property type="project" value="UniProtKB-KW"/>
</dbReference>
<dbReference type="Proteomes" id="UP000001011">
    <property type="component" value="Chromosome"/>
</dbReference>
<dbReference type="PANTHER" id="PTHR35810:SF1">
    <property type="entry name" value="CYTOPLASMIC PROTEIN"/>
    <property type="match status" value="1"/>
</dbReference>
<name>Q664B0_YERPS</name>
<dbReference type="PANTHER" id="PTHR35810">
    <property type="entry name" value="CYTOPLASMIC PROTEIN-RELATED"/>
    <property type="match status" value="1"/>
</dbReference>
<sequence>MTDENLPQAPTGEFVMFSTEDGQLRIECRFESETLWLPQAAIANLYQVTPQAITQHIKAIYEDGELEQSATCKPFLQVRQRDSASKSKHDALQLIGNTCCGLSGSFGS</sequence>
<keyword evidence="1" id="KW-0238">DNA-binding</keyword>
<protein>
    <submittedName>
        <fullName evidence="1">Putative DNA-binding protein (Partial remnant)</fullName>
    </submittedName>
</protein>
<dbReference type="PATRIC" id="fig|273123.14.peg.2850"/>
<organism evidence="1 2">
    <name type="scientific">Yersinia pseudotuberculosis serotype I (strain IP32953)</name>
    <dbReference type="NCBI Taxonomy" id="273123"/>
    <lineage>
        <taxon>Bacteria</taxon>
        <taxon>Pseudomonadati</taxon>
        <taxon>Pseudomonadota</taxon>
        <taxon>Gammaproteobacteria</taxon>
        <taxon>Enterobacterales</taxon>
        <taxon>Yersiniaceae</taxon>
        <taxon>Yersinia</taxon>
    </lineage>
</organism>
<dbReference type="KEGG" id="yps:YPTB3862"/>
<accession>Q664B0</accession>
<dbReference type="EMBL" id="BX936398">
    <property type="protein sequence ID" value="CAH23100.1"/>
    <property type="molecule type" value="Genomic_DNA"/>
</dbReference>
<gene>
    <name evidence="1" type="ordered locus">YPTB3862</name>
</gene>